<evidence type="ECO:0000313" key="14">
    <source>
        <dbReference type="EMBL" id="PWV60249.1"/>
    </source>
</evidence>
<reference evidence="14 15" key="1">
    <citation type="submission" date="2018-05" db="EMBL/GenBank/DDBJ databases">
        <title>Genomic Encyclopedia of Type Strains, Phase IV (KMG-IV): sequencing the most valuable type-strain genomes for metagenomic binning, comparative biology and taxonomic classification.</title>
        <authorList>
            <person name="Goeker M."/>
        </authorList>
    </citation>
    <scope>NUCLEOTIDE SEQUENCE [LARGE SCALE GENOMIC DNA]</scope>
    <source>
        <strain evidence="14 15">DSM 23606</strain>
    </source>
</reference>
<dbReference type="InterPro" id="IPR003016">
    <property type="entry name" value="2-oxoA_DH_lipoyl-BS"/>
</dbReference>
<dbReference type="NCBIfam" id="TIGR01347">
    <property type="entry name" value="sucB"/>
    <property type="match status" value="1"/>
</dbReference>
<evidence type="ECO:0000256" key="2">
    <source>
        <dbReference type="ARBA" id="ARBA00005145"/>
    </source>
</evidence>
<evidence type="ECO:0000256" key="8">
    <source>
        <dbReference type="ARBA" id="ARBA00022823"/>
    </source>
</evidence>
<dbReference type="PANTHER" id="PTHR43416:SF5">
    <property type="entry name" value="DIHYDROLIPOYLLYSINE-RESIDUE SUCCINYLTRANSFERASE COMPONENT OF 2-OXOGLUTARATE DEHYDROGENASE COMPLEX, MITOCHONDRIAL"/>
    <property type="match status" value="1"/>
</dbReference>
<dbReference type="Gene3D" id="3.30.559.10">
    <property type="entry name" value="Chloramphenicol acetyltransferase-like domain"/>
    <property type="match status" value="1"/>
</dbReference>
<dbReference type="InterPro" id="IPR011053">
    <property type="entry name" value="Single_hybrid_motif"/>
</dbReference>
<comment type="caution">
    <text evidence="14">The sequence shown here is derived from an EMBL/GenBank/DDBJ whole genome shotgun (WGS) entry which is preliminary data.</text>
</comment>
<dbReference type="Pfam" id="PF00198">
    <property type="entry name" value="2-oxoacid_dh"/>
    <property type="match status" value="1"/>
</dbReference>
<evidence type="ECO:0000256" key="11">
    <source>
        <dbReference type="RuleBase" id="RU361138"/>
    </source>
</evidence>
<protein>
    <recommendedName>
        <fullName evidence="5 11">Dihydrolipoyllysine-residue succinyltransferase component of 2-oxoglutarate dehydrogenase complex</fullName>
        <ecNumber evidence="4 11">2.3.1.61</ecNumber>
    </recommendedName>
    <alternativeName>
        <fullName evidence="11">2-oxoglutarate dehydrogenase complex component E2</fullName>
    </alternativeName>
</protein>
<accession>A0A317MSR8</accession>
<gene>
    <name evidence="14" type="ORF">C7443_108178</name>
</gene>
<dbReference type="RefSeq" id="WP_110019349.1">
    <property type="nucleotide sequence ID" value="NZ_QGTJ01000008.1"/>
</dbReference>
<dbReference type="NCBIfam" id="NF004309">
    <property type="entry name" value="PRK05704.1"/>
    <property type="match status" value="1"/>
</dbReference>
<dbReference type="PROSITE" id="PS51826">
    <property type="entry name" value="PSBD"/>
    <property type="match status" value="1"/>
</dbReference>
<evidence type="ECO:0000259" key="12">
    <source>
        <dbReference type="PROSITE" id="PS50968"/>
    </source>
</evidence>
<dbReference type="Proteomes" id="UP000246569">
    <property type="component" value="Unassembled WGS sequence"/>
</dbReference>
<comment type="catalytic activity">
    <reaction evidence="10 11">
        <text>N(6)-[(R)-dihydrolipoyl]-L-lysyl-[protein] + succinyl-CoA = N(6)-[(R)-S(8)-succinyldihydrolipoyl]-L-lysyl-[protein] + CoA</text>
        <dbReference type="Rhea" id="RHEA:15213"/>
        <dbReference type="Rhea" id="RHEA-COMP:10475"/>
        <dbReference type="Rhea" id="RHEA-COMP:20092"/>
        <dbReference type="ChEBI" id="CHEBI:57287"/>
        <dbReference type="ChEBI" id="CHEBI:57292"/>
        <dbReference type="ChEBI" id="CHEBI:83100"/>
        <dbReference type="ChEBI" id="CHEBI:83120"/>
        <dbReference type="EC" id="2.3.1.61"/>
    </reaction>
</comment>
<evidence type="ECO:0000256" key="10">
    <source>
        <dbReference type="ARBA" id="ARBA00052761"/>
    </source>
</evidence>
<evidence type="ECO:0000256" key="5">
    <source>
        <dbReference type="ARBA" id="ARBA00019511"/>
    </source>
</evidence>
<dbReference type="PROSITE" id="PS00189">
    <property type="entry name" value="LIPOYL"/>
    <property type="match status" value="1"/>
</dbReference>
<dbReference type="Gene3D" id="2.40.50.100">
    <property type="match status" value="1"/>
</dbReference>
<keyword evidence="7 11" id="KW-0808">Transferase</keyword>
<dbReference type="FunFam" id="3.30.559.10:FF:000007">
    <property type="entry name" value="Dihydrolipoamide acetyltransferase component of pyruvate dehydrogenase complex"/>
    <property type="match status" value="1"/>
</dbReference>
<keyword evidence="15" id="KW-1185">Reference proteome</keyword>
<dbReference type="InterPro" id="IPR023213">
    <property type="entry name" value="CAT-like_dom_sf"/>
</dbReference>
<dbReference type="GO" id="GO:0005829">
    <property type="term" value="C:cytosol"/>
    <property type="evidence" value="ECO:0007669"/>
    <property type="project" value="TreeGrafter"/>
</dbReference>
<evidence type="ECO:0000256" key="1">
    <source>
        <dbReference type="ARBA" id="ARBA00004052"/>
    </source>
</evidence>
<comment type="pathway">
    <text evidence="2 11">Amino-acid degradation; L-lysine degradation via saccharopine pathway; glutaryl-CoA from L-lysine: step 6/6.</text>
</comment>
<evidence type="ECO:0000256" key="3">
    <source>
        <dbReference type="ARBA" id="ARBA00007317"/>
    </source>
</evidence>
<dbReference type="PROSITE" id="PS50968">
    <property type="entry name" value="BIOTINYL_LIPOYL"/>
    <property type="match status" value="1"/>
</dbReference>
<dbReference type="InterPro" id="IPR006255">
    <property type="entry name" value="SucB"/>
</dbReference>
<dbReference type="GO" id="GO:0004149">
    <property type="term" value="F:dihydrolipoyllysine-residue succinyltransferase activity"/>
    <property type="evidence" value="ECO:0007669"/>
    <property type="project" value="UniProtKB-UniRule"/>
</dbReference>
<dbReference type="AlphaFoldDB" id="A0A317MSR8"/>
<dbReference type="GO" id="GO:0033512">
    <property type="term" value="P:L-lysine catabolic process to acetyl-CoA via saccharopine"/>
    <property type="evidence" value="ECO:0007669"/>
    <property type="project" value="UniProtKB-UniRule"/>
</dbReference>
<sequence length="421" mass="44050">MSVEVRVPNLPESVADATLVNWHKKPGEPVKRDENLVDLETDKVVLEVPAPTDGVMGEIVQADGATVKAGDLIATILAGDAAAAPAPAAAAPAAAAPAAAAASVDDESLSPAVRRLVAENNLDVSKIAGSGRGGRITKEDVLAYMSGAKAAPAAAPAPAAAAPAAKPAAAPAPAASPAALPAGAWPFSNRMEQRVPMTRLRARIAERLLEAKNTTAMLTTFNEINMKPVMELRGRYKDLFEKTHGVKLGFMSFFVKAVVEALKRYPAVNASIDGNDVVYHNYFDVGIAVSSPRGLVVPILRNAEDMSLADVEKAIVDFGKRAKEGSLTVEEMTGGTFTITNGGVFGSLMSTPIINPPQSGILGMHATKDRAVVENGQVVARPMMYVAHSYDHRIIDGKEAVGFLVAVKEAIEDPARILLAV</sequence>
<dbReference type="PANTHER" id="PTHR43416">
    <property type="entry name" value="DIHYDROLIPOYLLYSINE-RESIDUE SUCCINYLTRANSFERASE COMPONENT OF 2-OXOGLUTARATE DEHYDROGENASE COMPLEX, MITOCHONDRIAL-RELATED"/>
    <property type="match status" value="1"/>
</dbReference>
<dbReference type="SUPFAM" id="SSF52777">
    <property type="entry name" value="CoA-dependent acyltransferases"/>
    <property type="match status" value="1"/>
</dbReference>
<dbReference type="UniPathway" id="UPA00868">
    <property type="reaction ID" value="UER00840"/>
</dbReference>
<dbReference type="Gene3D" id="4.10.320.10">
    <property type="entry name" value="E3-binding domain"/>
    <property type="match status" value="1"/>
</dbReference>
<dbReference type="GO" id="GO:0006099">
    <property type="term" value="P:tricarboxylic acid cycle"/>
    <property type="evidence" value="ECO:0007669"/>
    <property type="project" value="UniProtKB-UniRule"/>
</dbReference>
<dbReference type="SUPFAM" id="SSF51230">
    <property type="entry name" value="Single hybrid motif"/>
    <property type="match status" value="1"/>
</dbReference>
<dbReference type="CDD" id="cd06849">
    <property type="entry name" value="lipoyl_domain"/>
    <property type="match status" value="1"/>
</dbReference>
<evidence type="ECO:0000256" key="4">
    <source>
        <dbReference type="ARBA" id="ARBA00012945"/>
    </source>
</evidence>
<dbReference type="OrthoDB" id="9805770at2"/>
<comment type="cofactor">
    <cofactor evidence="11">
        <name>(R)-lipoate</name>
        <dbReference type="ChEBI" id="CHEBI:83088"/>
    </cofactor>
    <text evidence="11">Binds 1 lipoyl cofactor covalently.</text>
</comment>
<dbReference type="GO" id="GO:0045252">
    <property type="term" value="C:oxoglutarate dehydrogenase complex"/>
    <property type="evidence" value="ECO:0007669"/>
    <property type="project" value="UniProtKB-UniRule"/>
</dbReference>
<name>A0A317MSR8_9GAMM</name>
<dbReference type="Pfam" id="PF00364">
    <property type="entry name" value="Biotin_lipoyl"/>
    <property type="match status" value="1"/>
</dbReference>
<comment type="similarity">
    <text evidence="3 11">Belongs to the 2-oxoacid dehydrogenase family.</text>
</comment>
<keyword evidence="9 11" id="KW-0012">Acyltransferase</keyword>
<keyword evidence="6 11" id="KW-0816">Tricarboxylic acid cycle</keyword>
<evidence type="ECO:0000256" key="7">
    <source>
        <dbReference type="ARBA" id="ARBA00022679"/>
    </source>
</evidence>
<dbReference type="Pfam" id="PF02817">
    <property type="entry name" value="E3_binding"/>
    <property type="match status" value="1"/>
</dbReference>
<proteinExistence type="inferred from homology"/>
<dbReference type="SUPFAM" id="SSF47005">
    <property type="entry name" value="Peripheral subunit-binding domain of 2-oxo acid dehydrogenase complex"/>
    <property type="match status" value="1"/>
</dbReference>
<keyword evidence="8 11" id="KW-0450">Lipoyl</keyword>
<evidence type="ECO:0000256" key="9">
    <source>
        <dbReference type="ARBA" id="ARBA00023315"/>
    </source>
</evidence>
<evidence type="ECO:0000256" key="6">
    <source>
        <dbReference type="ARBA" id="ARBA00022532"/>
    </source>
</evidence>
<dbReference type="InterPro" id="IPR036625">
    <property type="entry name" value="E3-bd_dom_sf"/>
</dbReference>
<feature type="domain" description="Lipoyl-binding" evidence="12">
    <location>
        <begin position="2"/>
        <end position="77"/>
    </location>
</feature>
<feature type="domain" description="Peripheral subunit-binding (PSBD)" evidence="13">
    <location>
        <begin position="108"/>
        <end position="145"/>
    </location>
</feature>
<dbReference type="InterPro" id="IPR001078">
    <property type="entry name" value="2-oxoacid_DH_actylTfrase"/>
</dbReference>
<dbReference type="InterPro" id="IPR000089">
    <property type="entry name" value="Biotin_lipoyl"/>
</dbReference>
<evidence type="ECO:0000313" key="15">
    <source>
        <dbReference type="Proteomes" id="UP000246569"/>
    </source>
</evidence>
<comment type="function">
    <text evidence="1 11">E2 component of the 2-oxoglutarate dehydrogenase (OGDH) complex which catalyzes the second step in the conversion of 2-oxoglutarate to succinyl-CoA and CO(2).</text>
</comment>
<dbReference type="EC" id="2.3.1.61" evidence="4 11"/>
<dbReference type="EMBL" id="QGTJ01000008">
    <property type="protein sequence ID" value="PWV60249.1"/>
    <property type="molecule type" value="Genomic_DNA"/>
</dbReference>
<dbReference type="InterPro" id="IPR004167">
    <property type="entry name" value="PSBD"/>
</dbReference>
<evidence type="ECO:0000259" key="13">
    <source>
        <dbReference type="PROSITE" id="PS51826"/>
    </source>
</evidence>
<organism evidence="14 15">
    <name type="scientific">Plasticicumulans acidivorans</name>
    <dbReference type="NCBI Taxonomy" id="886464"/>
    <lineage>
        <taxon>Bacteria</taxon>
        <taxon>Pseudomonadati</taxon>
        <taxon>Pseudomonadota</taxon>
        <taxon>Gammaproteobacteria</taxon>
        <taxon>Candidatus Competibacteraceae</taxon>
        <taxon>Plasticicumulans</taxon>
    </lineage>
</organism>
<dbReference type="InterPro" id="IPR050537">
    <property type="entry name" value="2-oxoacid_dehydrogenase"/>
</dbReference>